<feature type="domain" description="RRM" evidence="8">
    <location>
        <begin position="958"/>
        <end position="1032"/>
    </location>
</feature>
<dbReference type="InterPro" id="IPR012337">
    <property type="entry name" value="RNaseH-like_sf"/>
</dbReference>
<protein>
    <submittedName>
        <fullName evidence="10">RRM domain-containing protein</fullName>
    </submittedName>
</protein>
<dbReference type="InterPro" id="IPR000504">
    <property type="entry name" value="RRM_dom"/>
</dbReference>
<name>A0A914W4Q5_9BILA</name>
<dbReference type="WBParaSite" id="PSAMB.scaffold3131size19546.g20455.t1">
    <property type="protein sequence ID" value="PSAMB.scaffold3131size19546.g20455.t1"/>
    <property type="gene ID" value="PSAMB.scaffold3131size19546.g20455"/>
</dbReference>
<dbReference type="InterPro" id="IPR035979">
    <property type="entry name" value="RBD_domain_sf"/>
</dbReference>
<feature type="domain" description="RRM" evidence="8">
    <location>
        <begin position="602"/>
        <end position="685"/>
    </location>
</feature>
<evidence type="ECO:0000256" key="7">
    <source>
        <dbReference type="SAM" id="MobiDB-lite"/>
    </source>
</evidence>
<dbReference type="InterPro" id="IPR036397">
    <property type="entry name" value="RNaseH_sf"/>
</dbReference>
<keyword evidence="4 6" id="KW-0694">RNA-binding</keyword>
<dbReference type="SUPFAM" id="SSF54928">
    <property type="entry name" value="RNA-binding domain, RBD"/>
    <property type="match status" value="3"/>
</dbReference>
<dbReference type="Gene3D" id="3.30.420.10">
    <property type="entry name" value="Ribonuclease H-like superfamily/Ribonuclease H"/>
    <property type="match status" value="1"/>
</dbReference>
<dbReference type="SUPFAM" id="SSF53098">
    <property type="entry name" value="Ribonuclease H-like"/>
    <property type="match status" value="1"/>
</dbReference>
<dbReference type="Pfam" id="PF00076">
    <property type="entry name" value="RRM_1"/>
    <property type="match status" value="2"/>
</dbReference>
<comment type="similarity">
    <text evidence="1">Belongs to the ESRP family.</text>
</comment>
<keyword evidence="5" id="KW-0508">mRNA splicing</keyword>
<reference evidence="10" key="1">
    <citation type="submission" date="2022-11" db="UniProtKB">
        <authorList>
            <consortium name="WormBaseParasite"/>
        </authorList>
    </citation>
    <scope>IDENTIFICATION</scope>
</reference>
<evidence type="ECO:0000256" key="2">
    <source>
        <dbReference type="ARBA" id="ARBA00022664"/>
    </source>
</evidence>
<evidence type="ECO:0000259" key="8">
    <source>
        <dbReference type="PROSITE" id="PS50102"/>
    </source>
</evidence>
<evidence type="ECO:0000256" key="4">
    <source>
        <dbReference type="ARBA" id="ARBA00022884"/>
    </source>
</evidence>
<dbReference type="InterPro" id="IPR050666">
    <property type="entry name" value="ESRP"/>
</dbReference>
<evidence type="ECO:0000256" key="3">
    <source>
        <dbReference type="ARBA" id="ARBA00022737"/>
    </source>
</evidence>
<dbReference type="PROSITE" id="PS50102">
    <property type="entry name" value="RRM"/>
    <property type="match status" value="2"/>
</dbReference>
<proteinExistence type="inferred from homology"/>
<dbReference type="GO" id="GO:0006397">
    <property type="term" value="P:mRNA processing"/>
    <property type="evidence" value="ECO:0007669"/>
    <property type="project" value="UniProtKB-KW"/>
</dbReference>
<keyword evidence="9" id="KW-1185">Reference proteome</keyword>
<sequence>MGVGGPGCVAEETENVSRGEPVGRSRPPCRRCGDTAESQRPQARSVVARSRGCGFGRGPWLRFQQLCPPVARRVQYPNTLFAQQTVVVVVRRRRRRRRLEVDMPSSHIPPYLVGFTLVTAGQDKENLGADEAEIIAVSWAVVDTNEPKLVAVHDSLVQPDDLSKVNWDAVKEKGIIDVEVQKAPRLSDVLGQFDVYSKQSLYDSDGQPAFVLVTDGALPLRQVLHPEALRKDIHLGPAFANYFDIRKEIRRLSNNNEDPGVCVSLRDAMDLTSASVPGLTRSTDDSAPQSESKDMGVAIIKTLLDAKAKGLEDGCFREPDRVKLHLEHGICTKDDVIDSNLVVRARGLPWQSSDQDVAKFFVGLNIAKAGVALCLSREGRRNGEALVLFETREHRDMALRRHRHFMGNRYIEIYRATGEDFIEVAAGRCASSRGAGRRVPADDRERPMATVISSGAGELPSSGSGDESDSGRRLLIEFVETAVRQGPCSLAQLRDRRHHRRASMSCGTYSALRSQRLWPPPPPRHSSDRISNGFSNRRRAFGTSLGPRSHDQPLPYIFMRVAGTTRSARRQYSCCCSDERAVSMGYCNNSEAQEFLTRGAEVIIRMRGLPYDATAKQILDFFSAGDNGCEVMEGERGVLFVNKTDGRATGDAFVLFASEADAQKALTKHKDIIGTRYIELFRSTTAEVQQVINKSMEPHRSESLSLAATGLVGAVPTGVGLAGSLPALMPQQVVISGNRKDCIRLRGLPYEAQVQHILEFLGDFSKHIVFQGVHMVYNSQGHPSGEAFIQMDSEQAAAASSADRHNKYMQIAKKQRYIEVFQCSADDMNLVLTGPTSGPVLPGGMGQTRLPLSPGATVLPTAHPGLTSQAFSQGNLINMQMLQQFALQNQLAGARPMFGGHAGLNGGMIPVLNTHQGPVVYWPYPSPPVSPSNSFYAAQAQAAAAAAMAAQQSMAGPAIVLMRGLPFNASTTDILAFFQGYSDVTAECVQIQRAANGSPTGDALVTFGTRMEAERAVVEKNRVPLGPRPIELFLYSI</sequence>
<keyword evidence="3" id="KW-0677">Repeat</keyword>
<dbReference type="GO" id="GO:0003723">
    <property type="term" value="F:RNA binding"/>
    <property type="evidence" value="ECO:0007669"/>
    <property type="project" value="UniProtKB-UniRule"/>
</dbReference>
<evidence type="ECO:0000313" key="9">
    <source>
        <dbReference type="Proteomes" id="UP000887566"/>
    </source>
</evidence>
<dbReference type="FunFam" id="3.30.70.330:FF:000041">
    <property type="entry name" value="Epithelial splicing regulatory protein 1"/>
    <property type="match status" value="1"/>
</dbReference>
<dbReference type="InterPro" id="IPR012677">
    <property type="entry name" value="Nucleotide-bd_a/b_plait_sf"/>
</dbReference>
<dbReference type="AlphaFoldDB" id="A0A914W4Q5"/>
<evidence type="ECO:0000256" key="5">
    <source>
        <dbReference type="ARBA" id="ARBA00023187"/>
    </source>
</evidence>
<accession>A0A914W4Q5</accession>
<feature type="region of interest" description="Disordered" evidence="7">
    <location>
        <begin position="1"/>
        <end position="43"/>
    </location>
</feature>
<evidence type="ECO:0000256" key="6">
    <source>
        <dbReference type="PROSITE-ProRule" id="PRU00176"/>
    </source>
</evidence>
<dbReference type="Gene3D" id="3.30.70.330">
    <property type="match status" value="4"/>
</dbReference>
<keyword evidence="2" id="KW-0507">mRNA processing</keyword>
<dbReference type="Proteomes" id="UP000887566">
    <property type="component" value="Unplaced"/>
</dbReference>
<evidence type="ECO:0000256" key="1">
    <source>
        <dbReference type="ARBA" id="ARBA00008866"/>
    </source>
</evidence>
<dbReference type="GO" id="GO:0008380">
    <property type="term" value="P:RNA splicing"/>
    <property type="evidence" value="ECO:0007669"/>
    <property type="project" value="UniProtKB-KW"/>
</dbReference>
<organism evidence="9 10">
    <name type="scientific">Plectus sambesii</name>
    <dbReference type="NCBI Taxonomy" id="2011161"/>
    <lineage>
        <taxon>Eukaryota</taxon>
        <taxon>Metazoa</taxon>
        <taxon>Ecdysozoa</taxon>
        <taxon>Nematoda</taxon>
        <taxon>Chromadorea</taxon>
        <taxon>Plectida</taxon>
        <taxon>Plectina</taxon>
        <taxon>Plectoidea</taxon>
        <taxon>Plectidae</taxon>
        <taxon>Plectus</taxon>
    </lineage>
</organism>
<dbReference type="SMART" id="SM00360">
    <property type="entry name" value="RRM"/>
    <property type="match status" value="4"/>
</dbReference>
<dbReference type="PANTHER" id="PTHR13976">
    <property type="entry name" value="HETEROGENEOUS NUCLEAR RIBONUCLEOPROTEIN-RELATED"/>
    <property type="match status" value="1"/>
</dbReference>
<evidence type="ECO:0000313" key="10">
    <source>
        <dbReference type="WBParaSite" id="PSAMB.scaffold3131size19546.g20455.t1"/>
    </source>
</evidence>